<evidence type="ECO:0000313" key="2">
    <source>
        <dbReference type="Proteomes" id="UP000222824"/>
    </source>
</evidence>
<protein>
    <submittedName>
        <fullName evidence="1">Uncharacterized protein</fullName>
    </submittedName>
</protein>
<proteinExistence type="predicted"/>
<accession>A0A2G1WES2</accession>
<dbReference type="Proteomes" id="UP000222824">
    <property type="component" value="Unassembled WGS sequence"/>
</dbReference>
<dbReference type="EMBL" id="NHOA01000153">
    <property type="protein sequence ID" value="PHQ37487.1"/>
    <property type="molecule type" value="Genomic_DNA"/>
</dbReference>
<comment type="caution">
    <text evidence="1">The sequence shown here is derived from an EMBL/GenBank/DDBJ whole genome shotgun (WGS) entry which is preliminary data.</text>
</comment>
<dbReference type="AlphaFoldDB" id="A0A2G1WES2"/>
<sequence>MSVNLHVSFVAGDIDSQINELDREVVDQIDSIDYDREFNHASIRRGPWLSLRTLTPSLS</sequence>
<keyword evidence="2" id="KW-1185">Reference proteome</keyword>
<organism evidence="1 2">
    <name type="scientific">Halorubrum persicum</name>
    <dbReference type="NCBI Taxonomy" id="1383844"/>
    <lineage>
        <taxon>Archaea</taxon>
        <taxon>Methanobacteriati</taxon>
        <taxon>Methanobacteriota</taxon>
        <taxon>Stenosarchaea group</taxon>
        <taxon>Halobacteria</taxon>
        <taxon>Halobacteriales</taxon>
        <taxon>Haloferacaceae</taxon>
        <taxon>Halorubrum</taxon>
    </lineage>
</organism>
<gene>
    <name evidence="1" type="ORF">DJ69_16815</name>
</gene>
<reference evidence="1 2" key="1">
    <citation type="journal article" date="2014" name="Front. Microbiol.">
        <title>Population and genomic analysis of the genus Halorubrum.</title>
        <authorList>
            <person name="Fullmer M.S."/>
            <person name="Soucy S.M."/>
            <person name="Swithers K.S."/>
            <person name="Makkay A.M."/>
            <person name="Wheeler R."/>
            <person name="Ventosa A."/>
            <person name="Gogarten J.P."/>
            <person name="Papke R.T."/>
        </authorList>
    </citation>
    <scope>NUCLEOTIDE SEQUENCE [LARGE SCALE GENOMIC DNA]</scope>
    <source>
        <strain evidence="1 2">C49</strain>
    </source>
</reference>
<name>A0A2G1WES2_9EURY</name>
<evidence type="ECO:0000313" key="1">
    <source>
        <dbReference type="EMBL" id="PHQ37487.1"/>
    </source>
</evidence>